<evidence type="ECO:0000313" key="3">
    <source>
        <dbReference type="Proteomes" id="UP001408356"/>
    </source>
</evidence>
<dbReference type="InterPro" id="IPR018535">
    <property type="entry name" value="DUF1996"/>
</dbReference>
<dbReference type="PANTHER" id="PTHR43662">
    <property type="match status" value="1"/>
</dbReference>
<reference evidence="2 3" key="1">
    <citation type="journal article" date="2024" name="J. Plant Pathol.">
        <title>Sequence and assembly of the genome of Seiridium unicorne, isolate CBS 538.82, causal agent of cypress canker disease.</title>
        <authorList>
            <person name="Scali E."/>
            <person name="Rocca G.D."/>
            <person name="Danti R."/>
            <person name="Garbelotto M."/>
            <person name="Barberini S."/>
            <person name="Baroncelli R."/>
            <person name="Emiliani G."/>
        </authorList>
    </citation>
    <scope>NUCLEOTIDE SEQUENCE [LARGE SCALE GENOMIC DNA]</scope>
    <source>
        <strain evidence="2 3">BM-138-508</strain>
    </source>
</reference>
<dbReference type="EMBL" id="JARVKF010000010">
    <property type="protein sequence ID" value="KAK9425915.1"/>
    <property type="molecule type" value="Genomic_DNA"/>
</dbReference>
<dbReference type="Pfam" id="PF09362">
    <property type="entry name" value="DUF1996"/>
    <property type="match status" value="1"/>
</dbReference>
<sequence>MLCYMQDALYDTTQKSKVKAFQPDFRIFIGDVNARTTEEFLRFRQLIYTWMDSDATRTPETLTFPTRPCSAGVRVNARFPTCWDGVNLDSPDNMAHMVYPESETFESGGPCPAMHLIRTAQILFEVVWDTSKFNNNAGWPEDDSQPFVWSFGDATGYANHADYMFGWKDGALQKILDTACVVNCAGAKTQSTSVINQCKQKDVVGEDIDGWLTTLPGGHEIQYSPKMLSALDGLCEGKFWFLSNKFEGHYAGLLAFV</sequence>
<organism evidence="2 3">
    <name type="scientific">Seiridium unicorne</name>
    <dbReference type="NCBI Taxonomy" id="138068"/>
    <lineage>
        <taxon>Eukaryota</taxon>
        <taxon>Fungi</taxon>
        <taxon>Dikarya</taxon>
        <taxon>Ascomycota</taxon>
        <taxon>Pezizomycotina</taxon>
        <taxon>Sordariomycetes</taxon>
        <taxon>Xylariomycetidae</taxon>
        <taxon>Amphisphaeriales</taxon>
        <taxon>Sporocadaceae</taxon>
        <taxon>Seiridium</taxon>
    </lineage>
</organism>
<protein>
    <recommendedName>
        <fullName evidence="1">DUF1996 domain-containing protein</fullName>
    </recommendedName>
</protein>
<evidence type="ECO:0000313" key="2">
    <source>
        <dbReference type="EMBL" id="KAK9425915.1"/>
    </source>
</evidence>
<gene>
    <name evidence="2" type="ORF">SUNI508_12808</name>
</gene>
<accession>A0ABR2VG70</accession>
<comment type="caution">
    <text evidence="2">The sequence shown here is derived from an EMBL/GenBank/DDBJ whole genome shotgun (WGS) entry which is preliminary data.</text>
</comment>
<name>A0ABR2VG70_9PEZI</name>
<keyword evidence="3" id="KW-1185">Reference proteome</keyword>
<feature type="domain" description="DUF1996" evidence="1">
    <location>
        <begin position="10"/>
        <end position="167"/>
    </location>
</feature>
<dbReference type="PANTHER" id="PTHR43662:SF13">
    <property type="entry name" value="DUF1996 DOMAIN-CONTAINING PROTEIN"/>
    <property type="match status" value="1"/>
</dbReference>
<proteinExistence type="predicted"/>
<dbReference type="Proteomes" id="UP001408356">
    <property type="component" value="Unassembled WGS sequence"/>
</dbReference>
<evidence type="ECO:0000259" key="1">
    <source>
        <dbReference type="Pfam" id="PF09362"/>
    </source>
</evidence>